<proteinExistence type="predicted"/>
<feature type="region of interest" description="Disordered" evidence="1">
    <location>
        <begin position="136"/>
        <end position="169"/>
    </location>
</feature>
<dbReference type="EMBL" id="PP750962">
    <property type="protein sequence ID" value="XCH43123.1"/>
    <property type="molecule type" value="Genomic_DNA"/>
</dbReference>
<evidence type="ECO:0008006" key="3">
    <source>
        <dbReference type="Google" id="ProtNLM"/>
    </source>
</evidence>
<organism evidence="2">
    <name type="scientific">Mycobacterium Phage Xandras</name>
    <dbReference type="NCBI Taxonomy" id="3158891"/>
    <lineage>
        <taxon>Viruses</taxon>
        <taxon>Duplodnaviria</taxon>
        <taxon>Heunggongvirae</taxon>
        <taxon>Uroviricota</taxon>
        <taxon>Caudoviricetes</taxon>
    </lineage>
</organism>
<name>A0AAU8GMA1_9CAUD</name>
<sequence>MSSEAQNLISDVMGKHRLEEGMRMGRGERVEWWCCLECGWRSEDFDLDDSEVRREIERVKRAHVAEEIDKALGGLTREEQWVPVEESGHRWLGRSEDEAAWALENYSKDGDSHDPDMDSPLTHIAHEARWVSGWSEAPREVERPHSAMSANDDECGDDCRNPEHYELKA</sequence>
<evidence type="ECO:0000313" key="2">
    <source>
        <dbReference type="EMBL" id="XCH43123.1"/>
    </source>
</evidence>
<gene>
    <name evidence="2" type="primary">42</name>
    <name evidence="2" type="ORF">SEA_XANDRAS_42</name>
</gene>
<accession>A0AAU8GMA1</accession>
<protein>
    <recommendedName>
        <fullName evidence="3">Immunity repressor</fullName>
    </recommendedName>
</protein>
<evidence type="ECO:0000256" key="1">
    <source>
        <dbReference type="SAM" id="MobiDB-lite"/>
    </source>
</evidence>
<reference evidence="2" key="1">
    <citation type="submission" date="2024-04" db="EMBL/GenBank/DDBJ databases">
        <authorList>
            <person name="Gledhill A.E."/>
            <person name="Aguazul J.A."/>
            <person name="Arora A."/>
            <person name="Carby T.A."/>
            <person name="Cu A."/>
            <person name="Norman L.S."/>
            <person name="Parekh H."/>
            <person name="Patel S.R."/>
            <person name="Putnam S.L."/>
            <person name="Spalding G.K."/>
            <person name="Thomas J."/>
            <person name="Wallace P.J."/>
            <person name="King R.A."/>
            <person name="Rinehart C.A."/>
            <person name="Heard W.N."/>
            <person name="Ko C."/>
            <person name="Russell D.A."/>
            <person name="Jacobs-Sera D."/>
            <person name="Hatfull G.F."/>
        </authorList>
    </citation>
    <scope>NUCLEOTIDE SEQUENCE</scope>
</reference>
<feature type="compositionally biased region" description="Basic and acidic residues" evidence="1">
    <location>
        <begin position="157"/>
        <end position="169"/>
    </location>
</feature>